<feature type="domain" description="Phospholipase/carboxylesterase/thioesterase" evidence="3">
    <location>
        <begin position="98"/>
        <end position="211"/>
    </location>
</feature>
<dbReference type="Gene3D" id="3.40.50.1820">
    <property type="entry name" value="alpha/beta hydrolase"/>
    <property type="match status" value="1"/>
</dbReference>
<evidence type="ECO:0000313" key="4">
    <source>
        <dbReference type="EMBL" id="GAA4518125.1"/>
    </source>
</evidence>
<dbReference type="InterPro" id="IPR003140">
    <property type="entry name" value="PLipase/COase/thioEstase"/>
</dbReference>
<evidence type="ECO:0000256" key="2">
    <source>
        <dbReference type="SAM" id="SignalP"/>
    </source>
</evidence>
<protein>
    <recommendedName>
        <fullName evidence="3">Phospholipase/carboxylesterase/thioesterase domain-containing protein</fullName>
    </recommendedName>
</protein>
<name>A0ABP8R561_9SPHI</name>
<dbReference type="PANTHER" id="PTHR43037">
    <property type="entry name" value="UNNAMED PRODUCT-RELATED"/>
    <property type="match status" value="1"/>
</dbReference>
<evidence type="ECO:0000259" key="3">
    <source>
        <dbReference type="Pfam" id="PF02230"/>
    </source>
</evidence>
<dbReference type="Proteomes" id="UP001500394">
    <property type="component" value="Unassembled WGS sequence"/>
</dbReference>
<evidence type="ECO:0000313" key="5">
    <source>
        <dbReference type="Proteomes" id="UP001500394"/>
    </source>
</evidence>
<dbReference type="InterPro" id="IPR050955">
    <property type="entry name" value="Plant_Biomass_Hydrol_Est"/>
</dbReference>
<evidence type="ECO:0000256" key="1">
    <source>
        <dbReference type="ARBA" id="ARBA00022729"/>
    </source>
</evidence>
<keyword evidence="1 2" id="KW-0732">Signal</keyword>
<dbReference type="RefSeq" id="WP_345067977.1">
    <property type="nucleotide sequence ID" value="NZ_BAABGR010000029.1"/>
</dbReference>
<dbReference type="Pfam" id="PF02230">
    <property type="entry name" value="Abhydrolase_2"/>
    <property type="match status" value="1"/>
</dbReference>
<dbReference type="SUPFAM" id="SSF53474">
    <property type="entry name" value="alpha/beta-Hydrolases"/>
    <property type="match status" value="1"/>
</dbReference>
<feature type="chain" id="PRO_5045827267" description="Phospholipase/carboxylesterase/thioesterase domain-containing protein" evidence="2">
    <location>
        <begin position="19"/>
        <end position="227"/>
    </location>
</feature>
<organism evidence="4 5">
    <name type="scientific">Sphingobacterium thermophilum</name>
    <dbReference type="NCBI Taxonomy" id="768534"/>
    <lineage>
        <taxon>Bacteria</taxon>
        <taxon>Pseudomonadati</taxon>
        <taxon>Bacteroidota</taxon>
        <taxon>Sphingobacteriia</taxon>
        <taxon>Sphingobacteriales</taxon>
        <taxon>Sphingobacteriaceae</taxon>
        <taxon>Sphingobacterium</taxon>
    </lineage>
</organism>
<keyword evidence="5" id="KW-1185">Reference proteome</keyword>
<gene>
    <name evidence="4" type="ORF">GCM10023173_19500</name>
</gene>
<dbReference type="PANTHER" id="PTHR43037:SF1">
    <property type="entry name" value="BLL1128 PROTEIN"/>
    <property type="match status" value="1"/>
</dbReference>
<accession>A0ABP8R561</accession>
<sequence length="227" mass="25510">MKILVSFLLVLSYLGLQAQTAVYDRTSYNFLIHQPSIDTSNGKLPLIVFLHGRSLSGSNNLERVKRYGVFRALERGLQLPNAIVIAPQSHRKWEPDRVMELIDYVIQHYNADSSRVYVCGMSMGGYGTMHVVGKYPHRIAAAVAICGGGDLNDACNLGQVPIWLMHGSIDKIVPPSESRKLYRAIKQCRDTAKVKLTIIKGGTHGSVERVFHTPEMYEWMLEHTKNK</sequence>
<dbReference type="EMBL" id="BAABGR010000029">
    <property type="protein sequence ID" value="GAA4518125.1"/>
    <property type="molecule type" value="Genomic_DNA"/>
</dbReference>
<reference evidence="5" key="1">
    <citation type="journal article" date="2019" name="Int. J. Syst. Evol. Microbiol.">
        <title>The Global Catalogue of Microorganisms (GCM) 10K type strain sequencing project: providing services to taxonomists for standard genome sequencing and annotation.</title>
        <authorList>
            <consortium name="The Broad Institute Genomics Platform"/>
            <consortium name="The Broad Institute Genome Sequencing Center for Infectious Disease"/>
            <person name="Wu L."/>
            <person name="Ma J."/>
        </authorList>
    </citation>
    <scope>NUCLEOTIDE SEQUENCE [LARGE SCALE GENOMIC DNA]</scope>
    <source>
        <strain evidence="5">JCM 17858</strain>
    </source>
</reference>
<proteinExistence type="predicted"/>
<feature type="signal peptide" evidence="2">
    <location>
        <begin position="1"/>
        <end position="18"/>
    </location>
</feature>
<dbReference type="InterPro" id="IPR029058">
    <property type="entry name" value="AB_hydrolase_fold"/>
</dbReference>
<comment type="caution">
    <text evidence="4">The sequence shown here is derived from an EMBL/GenBank/DDBJ whole genome shotgun (WGS) entry which is preliminary data.</text>
</comment>